<organism evidence="5">
    <name type="scientific">hydrothermal vent metagenome</name>
    <dbReference type="NCBI Taxonomy" id="652676"/>
    <lineage>
        <taxon>unclassified sequences</taxon>
        <taxon>metagenomes</taxon>
        <taxon>ecological metagenomes</taxon>
    </lineage>
</organism>
<comment type="similarity">
    <text evidence="1">Belongs to the NAD(P)-dependent epimerase/dehydratase family.</text>
</comment>
<evidence type="ECO:0000256" key="2">
    <source>
        <dbReference type="ARBA" id="ARBA00023002"/>
    </source>
</evidence>
<dbReference type="Gene3D" id="3.40.50.720">
    <property type="entry name" value="NAD(P)-binding Rossmann-like Domain"/>
    <property type="match status" value="1"/>
</dbReference>
<evidence type="ECO:0000256" key="1">
    <source>
        <dbReference type="ARBA" id="ARBA00007637"/>
    </source>
</evidence>
<sequence>MKIALTGGSGKLGKAIAKAAIKNGHQVVSIDRVLPEGDLEQKNIRFVQADLCAYEQLEQAFEGCDALLHMAAIPSPFNDPDHVVHNNNVVGNYNALRVAVGHGIKRICLASSVNAIGFAFSREAKFDYFPIDEDHSNYCEDAYSLSKWISEQQADSFARRYEDVSIASMRFHYVAEERADAAKIFTAENKSGMKQLWAYTRSDAAASACLLSLEADFKGHEAFYIVAPDTCVDVPSMELAGKFYPDVPIKGKLEGNSSFFSSKKAEQILGWRHAPGSETA</sequence>
<dbReference type="InterPro" id="IPR001509">
    <property type="entry name" value="Epimerase_deHydtase"/>
</dbReference>
<evidence type="ECO:0000313" key="5">
    <source>
        <dbReference type="EMBL" id="VAW17623.1"/>
    </source>
</evidence>
<dbReference type="GO" id="GO:0003978">
    <property type="term" value="F:UDP-glucose 4-epimerase activity"/>
    <property type="evidence" value="ECO:0007669"/>
    <property type="project" value="UniProtKB-EC"/>
</dbReference>
<reference evidence="5" key="1">
    <citation type="submission" date="2018-06" db="EMBL/GenBank/DDBJ databases">
        <authorList>
            <person name="Zhirakovskaya E."/>
        </authorList>
    </citation>
    <scope>NUCLEOTIDE SEQUENCE</scope>
</reference>
<keyword evidence="5" id="KW-0413">Isomerase</keyword>
<keyword evidence="3" id="KW-0520">NAD</keyword>
<proteinExistence type="inferred from homology"/>
<gene>
    <name evidence="5" type="ORF">MNBD_ALPHA11-1201</name>
</gene>
<feature type="domain" description="NAD-dependent epimerase/dehydratase" evidence="4">
    <location>
        <begin position="3"/>
        <end position="172"/>
    </location>
</feature>
<dbReference type="PANTHER" id="PTHR43103">
    <property type="entry name" value="NUCLEOSIDE-DIPHOSPHATE-SUGAR EPIMERASE"/>
    <property type="match status" value="1"/>
</dbReference>
<protein>
    <submittedName>
        <fullName evidence="5">UDP-glucose 4-epimerase</fullName>
        <ecNumber evidence="5">5.1.3.2</ecNumber>
    </submittedName>
</protein>
<keyword evidence="2" id="KW-0560">Oxidoreductase</keyword>
<evidence type="ECO:0000256" key="3">
    <source>
        <dbReference type="ARBA" id="ARBA00023027"/>
    </source>
</evidence>
<dbReference type="SUPFAM" id="SSF51735">
    <property type="entry name" value="NAD(P)-binding Rossmann-fold domains"/>
    <property type="match status" value="1"/>
</dbReference>
<name>A0A3B0TN53_9ZZZZ</name>
<evidence type="ECO:0000259" key="4">
    <source>
        <dbReference type="Pfam" id="PF01370"/>
    </source>
</evidence>
<dbReference type="PANTHER" id="PTHR43103:SF5">
    <property type="entry name" value="4-EPIMERASE, PUTATIVE (AFU_ORTHOLOGUE AFUA_7G00360)-RELATED"/>
    <property type="match status" value="1"/>
</dbReference>
<dbReference type="InterPro" id="IPR036291">
    <property type="entry name" value="NAD(P)-bd_dom_sf"/>
</dbReference>
<dbReference type="Pfam" id="PF01370">
    <property type="entry name" value="Epimerase"/>
    <property type="match status" value="1"/>
</dbReference>
<dbReference type="EMBL" id="UOEQ01000145">
    <property type="protein sequence ID" value="VAW17623.1"/>
    <property type="molecule type" value="Genomic_DNA"/>
</dbReference>
<dbReference type="EC" id="5.1.3.2" evidence="5"/>
<accession>A0A3B0TN53</accession>
<dbReference type="AlphaFoldDB" id="A0A3B0TN53"/>
<dbReference type="GO" id="GO:0016491">
    <property type="term" value="F:oxidoreductase activity"/>
    <property type="evidence" value="ECO:0007669"/>
    <property type="project" value="UniProtKB-KW"/>
</dbReference>